<dbReference type="Pfam" id="PF12728">
    <property type="entry name" value="HTH_17"/>
    <property type="match status" value="1"/>
</dbReference>
<proteinExistence type="predicted"/>
<accession>A0ABS7K9D8</accession>
<gene>
    <name evidence="2" type="ORF">H0185_18155</name>
</gene>
<organism evidence="2 3">
    <name type="scientific">Mesobacillus maritimus</name>
    <dbReference type="NCBI Taxonomy" id="1643336"/>
    <lineage>
        <taxon>Bacteria</taxon>
        <taxon>Bacillati</taxon>
        <taxon>Bacillota</taxon>
        <taxon>Bacilli</taxon>
        <taxon>Bacillales</taxon>
        <taxon>Bacillaceae</taxon>
        <taxon>Mesobacillus</taxon>
    </lineage>
</organism>
<evidence type="ECO:0000259" key="1">
    <source>
        <dbReference type="Pfam" id="PF12728"/>
    </source>
</evidence>
<dbReference type="EMBL" id="JACWFH010000026">
    <property type="protein sequence ID" value="MBY0098690.1"/>
    <property type="molecule type" value="Genomic_DNA"/>
</dbReference>
<evidence type="ECO:0000313" key="2">
    <source>
        <dbReference type="EMBL" id="MBY0098690.1"/>
    </source>
</evidence>
<name>A0ABS7K9D8_9BACI</name>
<dbReference type="Proteomes" id="UP000769780">
    <property type="component" value="Unassembled WGS sequence"/>
</dbReference>
<evidence type="ECO:0000313" key="3">
    <source>
        <dbReference type="Proteomes" id="UP000769780"/>
    </source>
</evidence>
<dbReference type="InterPro" id="IPR041657">
    <property type="entry name" value="HTH_17"/>
</dbReference>
<dbReference type="RefSeq" id="WP_221874912.1">
    <property type="nucleotide sequence ID" value="NZ_JACWFH010000026.1"/>
</dbReference>
<reference evidence="2 3" key="1">
    <citation type="submission" date="2020-07" db="EMBL/GenBank/DDBJ databases">
        <title>Fungal Genomes of the International Space Station.</title>
        <authorList>
            <person name="Seuylemezian A."/>
            <person name="Singh N.K."/>
            <person name="Wood J."/>
            <person name="Venkateswaran K."/>
        </authorList>
    </citation>
    <scope>NUCLEOTIDE SEQUENCE [LARGE SCALE GENOMIC DNA]</scope>
    <source>
        <strain evidence="2 3">PL-B2</strain>
    </source>
</reference>
<comment type="caution">
    <text evidence="2">The sequence shown here is derived from an EMBL/GenBank/DDBJ whole genome shotgun (WGS) entry which is preliminary data.</text>
</comment>
<sequence>MQHLHQENDYDELKRFSVIHAIDNDVILSPSNIARLIGVHEETVRRWCRSGHLKCLSPFGRYKIRGSDFKSFVMQWYSIKNQKHRTGH</sequence>
<keyword evidence="3" id="KW-1185">Reference proteome</keyword>
<feature type="domain" description="Helix-turn-helix" evidence="1">
    <location>
        <begin position="28"/>
        <end position="74"/>
    </location>
</feature>
<protein>
    <submittedName>
        <fullName evidence="2">Helix-turn-helix domain-containing protein</fullName>
    </submittedName>
</protein>